<name>E5XLZ9_SEGRC</name>
<feature type="active site" evidence="9">
    <location>
        <position position="24"/>
    </location>
</feature>
<feature type="domain" description="GHMP kinase C-terminal" evidence="11">
    <location>
        <begin position="218"/>
        <end position="291"/>
    </location>
</feature>
<keyword evidence="5 9" id="KW-0547">Nucleotide-binding</keyword>
<dbReference type="SUPFAM" id="SSF55060">
    <property type="entry name" value="GHMP Kinase, C-terminal domain"/>
    <property type="match status" value="1"/>
</dbReference>
<dbReference type="STRING" id="679197.HMPREF9336_00518"/>
<dbReference type="PIRSF" id="PIRSF010376">
    <property type="entry name" value="IspE"/>
    <property type="match status" value="1"/>
</dbReference>
<dbReference type="InterPro" id="IPR036554">
    <property type="entry name" value="GHMP_kinase_C_sf"/>
</dbReference>
<dbReference type="Proteomes" id="UP000004816">
    <property type="component" value="Unassembled WGS sequence"/>
</dbReference>
<evidence type="ECO:0000313" key="12">
    <source>
        <dbReference type="EMBL" id="EFV14605.1"/>
    </source>
</evidence>
<keyword evidence="7 9" id="KW-0067">ATP-binding</keyword>
<comment type="caution">
    <text evidence="12">The sequence shown here is derived from an EMBL/GenBank/DDBJ whole genome shotgun (WGS) entry which is preliminary data.</text>
</comment>
<dbReference type="GO" id="GO:0050515">
    <property type="term" value="F:4-(cytidine 5'-diphospho)-2-C-methyl-D-erythritol kinase activity"/>
    <property type="evidence" value="ECO:0007669"/>
    <property type="project" value="UniProtKB-UniRule"/>
</dbReference>
<evidence type="ECO:0000259" key="10">
    <source>
        <dbReference type="Pfam" id="PF00288"/>
    </source>
</evidence>
<comment type="similarity">
    <text evidence="1 9">Belongs to the GHMP kinase family. IspE subfamily.</text>
</comment>
<dbReference type="RefSeq" id="WP_007467522.1">
    <property type="nucleotide sequence ID" value="NZ_KI391954.1"/>
</dbReference>
<dbReference type="Gene3D" id="3.30.70.890">
    <property type="entry name" value="GHMP kinase, C-terminal domain"/>
    <property type="match status" value="1"/>
</dbReference>
<comment type="catalytic activity">
    <reaction evidence="9">
        <text>4-CDP-2-C-methyl-D-erythritol + ATP = 4-CDP-2-C-methyl-D-erythritol 2-phosphate + ADP + H(+)</text>
        <dbReference type="Rhea" id="RHEA:18437"/>
        <dbReference type="ChEBI" id="CHEBI:15378"/>
        <dbReference type="ChEBI" id="CHEBI:30616"/>
        <dbReference type="ChEBI" id="CHEBI:57823"/>
        <dbReference type="ChEBI" id="CHEBI:57919"/>
        <dbReference type="ChEBI" id="CHEBI:456216"/>
        <dbReference type="EC" id="2.7.1.148"/>
    </reaction>
</comment>
<dbReference type="Gene3D" id="3.30.230.10">
    <property type="match status" value="1"/>
</dbReference>
<comment type="pathway">
    <text evidence="9">Isoprenoid biosynthesis; isopentenyl diphosphate biosynthesis via DXP pathway; isopentenyl diphosphate from 1-deoxy-D-xylulose 5-phosphate: step 3/6.</text>
</comment>
<keyword evidence="9" id="KW-0414">Isoprene biosynthesis</keyword>
<keyword evidence="4 9" id="KW-0808">Transferase</keyword>
<evidence type="ECO:0000256" key="3">
    <source>
        <dbReference type="ARBA" id="ARBA00017473"/>
    </source>
</evidence>
<feature type="active site" evidence="9">
    <location>
        <position position="151"/>
    </location>
</feature>
<dbReference type="EC" id="2.7.1.148" evidence="2 9"/>
<dbReference type="EMBL" id="ACZI02000003">
    <property type="protein sequence ID" value="EFV14605.1"/>
    <property type="molecule type" value="Genomic_DNA"/>
</dbReference>
<dbReference type="HAMAP" id="MF_00061">
    <property type="entry name" value="IspE"/>
    <property type="match status" value="1"/>
</dbReference>
<dbReference type="OrthoDB" id="3173073at2"/>
<gene>
    <name evidence="9" type="primary">ispE</name>
    <name evidence="12" type="ORF">HMPREF9336_00518</name>
</gene>
<reference evidence="12 13" key="1">
    <citation type="journal article" date="2011" name="Stand. Genomic Sci.">
        <title>High quality draft genome sequence of Segniliparus rugosus CDC 945(T)= (ATCC BAA-974(T)).</title>
        <authorList>
            <person name="Earl A.M."/>
            <person name="Desjardins C.A."/>
            <person name="Fitzgerald M.G."/>
            <person name="Arachchi H.M."/>
            <person name="Zeng Q."/>
            <person name="Mehta T."/>
            <person name="Griggs A."/>
            <person name="Birren B.W."/>
            <person name="Toney N.C."/>
            <person name="Carr J."/>
            <person name="Posey J."/>
            <person name="Butler W.R."/>
        </authorList>
    </citation>
    <scope>NUCLEOTIDE SEQUENCE [LARGE SCALE GENOMIC DNA]</scope>
    <source>
        <strain evidence="13">ATCC BAA-974 / DSM 45345 / CCUG 50838 / CIP 108380 / JCM 13579 / CDC 945</strain>
    </source>
</reference>
<dbReference type="PANTHER" id="PTHR43527:SF2">
    <property type="entry name" value="4-DIPHOSPHOCYTIDYL-2-C-METHYL-D-ERYTHRITOL KINASE, CHLOROPLASTIC"/>
    <property type="match status" value="1"/>
</dbReference>
<dbReference type="UniPathway" id="UPA00056">
    <property type="reaction ID" value="UER00094"/>
</dbReference>
<dbReference type="GO" id="GO:0005524">
    <property type="term" value="F:ATP binding"/>
    <property type="evidence" value="ECO:0007669"/>
    <property type="project" value="UniProtKB-UniRule"/>
</dbReference>
<dbReference type="HOGENOM" id="CLU_053057_1_1_11"/>
<comment type="function">
    <text evidence="9">Catalyzes the phosphorylation of the position 2 hydroxy group of 4-diphosphocytidyl-2C-methyl-D-erythritol.</text>
</comment>
<dbReference type="GO" id="GO:0019288">
    <property type="term" value="P:isopentenyl diphosphate biosynthetic process, methylerythritol 4-phosphate pathway"/>
    <property type="evidence" value="ECO:0007669"/>
    <property type="project" value="UniProtKB-UniRule"/>
</dbReference>
<dbReference type="NCBIfam" id="NF002870">
    <property type="entry name" value="PRK03188.1"/>
    <property type="match status" value="1"/>
</dbReference>
<protein>
    <recommendedName>
        <fullName evidence="3 9">4-diphosphocytidyl-2-C-methyl-D-erythritol kinase</fullName>
        <shortName evidence="9">CMK</shortName>
        <ecNumber evidence="2 9">2.7.1.148</ecNumber>
    </recommendedName>
    <alternativeName>
        <fullName evidence="8 9">4-(cytidine-5'-diphospho)-2-C-methyl-D-erythritol kinase</fullName>
    </alternativeName>
</protein>
<dbReference type="InterPro" id="IPR006204">
    <property type="entry name" value="GHMP_kinase_N_dom"/>
</dbReference>
<organism evidence="12 13">
    <name type="scientific">Segniliparus rugosus (strain ATCC BAA-974 / DSM 45345 / CCUG 50838 / CIP 108380 / JCM 13579 / CDC 945)</name>
    <dbReference type="NCBI Taxonomy" id="679197"/>
    <lineage>
        <taxon>Bacteria</taxon>
        <taxon>Bacillati</taxon>
        <taxon>Actinomycetota</taxon>
        <taxon>Actinomycetes</taxon>
        <taxon>Mycobacteriales</taxon>
        <taxon>Segniliparaceae</taxon>
        <taxon>Segniliparus</taxon>
    </lineage>
</organism>
<evidence type="ECO:0000256" key="6">
    <source>
        <dbReference type="ARBA" id="ARBA00022777"/>
    </source>
</evidence>
<feature type="binding site" evidence="9">
    <location>
        <begin position="109"/>
        <end position="119"/>
    </location>
    <ligand>
        <name>ATP</name>
        <dbReference type="ChEBI" id="CHEBI:30616"/>
    </ligand>
</feature>
<evidence type="ECO:0000256" key="8">
    <source>
        <dbReference type="ARBA" id="ARBA00032554"/>
    </source>
</evidence>
<accession>E5XLZ9</accession>
<feature type="domain" description="GHMP kinase N-terminal" evidence="10">
    <location>
        <begin position="81"/>
        <end position="159"/>
    </location>
</feature>
<dbReference type="SUPFAM" id="SSF54211">
    <property type="entry name" value="Ribosomal protein S5 domain 2-like"/>
    <property type="match status" value="1"/>
</dbReference>
<evidence type="ECO:0000259" key="11">
    <source>
        <dbReference type="Pfam" id="PF08544"/>
    </source>
</evidence>
<dbReference type="NCBIfam" id="TIGR00154">
    <property type="entry name" value="ispE"/>
    <property type="match status" value="1"/>
</dbReference>
<sequence>MTLITVGFVSVIPNRSVVVRAPGKLNLYLKVGDLREDGYHELSTVFQSVSLADEVTIAEHHELHVRLRGGGAVGVPTDRRNLAWQAAELLAEHVGRDPNVDIAILKSIPVAGGMAGGSTDAAAVLVGLAALWGEELEREELLELAAELGSDVPFCVFGGTAIGTGRGELLTSALARATLHWVLAFSGEGLSTPAVYRELDRLRAAGTQPKATDCDELLRALVSGDVSQVAGLLHNDLQPAALSLRPDLRRTLLAGREAGALAGIIAGSGPTCMFLAEDAHHAVDIAAQLAGAGVCQSVRAAHGPARGARVV</sequence>
<dbReference type="InterPro" id="IPR004424">
    <property type="entry name" value="IspE"/>
</dbReference>
<dbReference type="PANTHER" id="PTHR43527">
    <property type="entry name" value="4-DIPHOSPHOCYTIDYL-2-C-METHYL-D-ERYTHRITOL KINASE, CHLOROPLASTIC"/>
    <property type="match status" value="1"/>
</dbReference>
<proteinExistence type="inferred from homology"/>
<evidence type="ECO:0000256" key="1">
    <source>
        <dbReference type="ARBA" id="ARBA00009684"/>
    </source>
</evidence>
<keyword evidence="13" id="KW-1185">Reference proteome</keyword>
<evidence type="ECO:0000256" key="7">
    <source>
        <dbReference type="ARBA" id="ARBA00022840"/>
    </source>
</evidence>
<keyword evidence="6 9" id="KW-0418">Kinase</keyword>
<dbReference type="AlphaFoldDB" id="E5XLZ9"/>
<dbReference type="Pfam" id="PF00288">
    <property type="entry name" value="GHMP_kinases_N"/>
    <property type="match status" value="1"/>
</dbReference>
<evidence type="ECO:0000256" key="2">
    <source>
        <dbReference type="ARBA" id="ARBA00012052"/>
    </source>
</evidence>
<dbReference type="InterPro" id="IPR013750">
    <property type="entry name" value="GHMP_kinase_C_dom"/>
</dbReference>
<dbReference type="InterPro" id="IPR020568">
    <property type="entry name" value="Ribosomal_Su5_D2-typ_SF"/>
</dbReference>
<dbReference type="GO" id="GO:0016114">
    <property type="term" value="P:terpenoid biosynthetic process"/>
    <property type="evidence" value="ECO:0007669"/>
    <property type="project" value="UniProtKB-UniRule"/>
</dbReference>
<dbReference type="Pfam" id="PF08544">
    <property type="entry name" value="GHMP_kinases_C"/>
    <property type="match status" value="1"/>
</dbReference>
<dbReference type="InterPro" id="IPR014721">
    <property type="entry name" value="Ribsml_uS5_D2-typ_fold_subgr"/>
</dbReference>
<evidence type="ECO:0000313" key="13">
    <source>
        <dbReference type="Proteomes" id="UP000004816"/>
    </source>
</evidence>
<dbReference type="eggNOG" id="COG1947">
    <property type="taxonomic scope" value="Bacteria"/>
</dbReference>
<evidence type="ECO:0000256" key="5">
    <source>
        <dbReference type="ARBA" id="ARBA00022741"/>
    </source>
</evidence>
<evidence type="ECO:0000256" key="9">
    <source>
        <dbReference type="HAMAP-Rule" id="MF_00061"/>
    </source>
</evidence>
<evidence type="ECO:0000256" key="4">
    <source>
        <dbReference type="ARBA" id="ARBA00022679"/>
    </source>
</evidence>